<dbReference type="Gene3D" id="3.30.1360.120">
    <property type="entry name" value="Probable tRNA modification gtpase trme, domain 1"/>
    <property type="match status" value="1"/>
</dbReference>
<feature type="domain" description="GCVT N-terminal" evidence="8">
    <location>
        <begin position="16"/>
        <end position="268"/>
    </location>
</feature>
<feature type="binding site" evidence="7">
    <location>
        <position position="206"/>
    </location>
    <ligand>
        <name>substrate</name>
    </ligand>
</feature>
<dbReference type="NCBIfam" id="TIGR00528">
    <property type="entry name" value="gcvT"/>
    <property type="match status" value="1"/>
</dbReference>
<dbReference type="GO" id="GO:0005960">
    <property type="term" value="C:glycine cleavage complex"/>
    <property type="evidence" value="ECO:0007669"/>
    <property type="project" value="InterPro"/>
</dbReference>
<evidence type="ECO:0000256" key="1">
    <source>
        <dbReference type="ARBA" id="ARBA00008609"/>
    </source>
</evidence>
<dbReference type="Pfam" id="PF01571">
    <property type="entry name" value="GCV_T"/>
    <property type="match status" value="1"/>
</dbReference>
<dbReference type="STRING" id="1114924.SAMN05216258_102171"/>
<keyword evidence="3" id="KW-0032">Aminotransferase</keyword>
<dbReference type="Gene3D" id="3.30.70.1400">
    <property type="entry name" value="Aminomethyltransferase beta-barrel domains"/>
    <property type="match status" value="1"/>
</dbReference>
<dbReference type="AlphaFoldDB" id="A0A1I3CRW5"/>
<dbReference type="EMBL" id="FOQH01000002">
    <property type="protein sequence ID" value="SFH77163.1"/>
    <property type="molecule type" value="Genomic_DNA"/>
</dbReference>
<dbReference type="InterPro" id="IPR013977">
    <property type="entry name" value="GcvT_C"/>
</dbReference>
<evidence type="ECO:0000256" key="3">
    <source>
        <dbReference type="ARBA" id="ARBA00022576"/>
    </source>
</evidence>
<keyword evidence="10" id="KW-0489">Methyltransferase</keyword>
<evidence type="ECO:0000313" key="10">
    <source>
        <dbReference type="EMBL" id="SFH77163.1"/>
    </source>
</evidence>
<dbReference type="InterPro" id="IPR006222">
    <property type="entry name" value="GCVT_N"/>
</dbReference>
<dbReference type="NCBIfam" id="NF010093">
    <property type="entry name" value="PRK13579.1"/>
    <property type="match status" value="1"/>
</dbReference>
<evidence type="ECO:0000256" key="2">
    <source>
        <dbReference type="ARBA" id="ARBA00012616"/>
    </source>
</evidence>
<evidence type="ECO:0000259" key="9">
    <source>
        <dbReference type="Pfam" id="PF08669"/>
    </source>
</evidence>
<dbReference type="InterPro" id="IPR006223">
    <property type="entry name" value="GcvT"/>
</dbReference>
<keyword evidence="11" id="KW-1185">Reference proteome</keyword>
<comment type="catalytic activity">
    <reaction evidence="6">
        <text>N(6)-[(R)-S(8)-aminomethyldihydrolipoyl]-L-lysyl-[protein] + (6S)-5,6,7,8-tetrahydrofolate = N(6)-[(R)-dihydrolipoyl]-L-lysyl-[protein] + (6R)-5,10-methylene-5,6,7,8-tetrahydrofolate + NH4(+)</text>
        <dbReference type="Rhea" id="RHEA:16945"/>
        <dbReference type="Rhea" id="RHEA-COMP:10475"/>
        <dbReference type="Rhea" id="RHEA-COMP:10492"/>
        <dbReference type="ChEBI" id="CHEBI:15636"/>
        <dbReference type="ChEBI" id="CHEBI:28938"/>
        <dbReference type="ChEBI" id="CHEBI:57453"/>
        <dbReference type="ChEBI" id="CHEBI:83100"/>
        <dbReference type="ChEBI" id="CHEBI:83143"/>
        <dbReference type="EC" id="2.1.2.10"/>
    </reaction>
</comment>
<comment type="similarity">
    <text evidence="1">Belongs to the GcvT family.</text>
</comment>
<dbReference type="NCBIfam" id="NF001567">
    <property type="entry name" value="PRK00389.1"/>
    <property type="match status" value="1"/>
</dbReference>
<dbReference type="GO" id="GO:0006546">
    <property type="term" value="P:glycine catabolic process"/>
    <property type="evidence" value="ECO:0007669"/>
    <property type="project" value="InterPro"/>
</dbReference>
<dbReference type="GO" id="GO:0032259">
    <property type="term" value="P:methylation"/>
    <property type="evidence" value="ECO:0007669"/>
    <property type="project" value="UniProtKB-KW"/>
</dbReference>
<evidence type="ECO:0000256" key="4">
    <source>
        <dbReference type="ARBA" id="ARBA00022679"/>
    </source>
</evidence>
<evidence type="ECO:0000313" key="11">
    <source>
        <dbReference type="Proteomes" id="UP000199377"/>
    </source>
</evidence>
<dbReference type="PANTHER" id="PTHR43757">
    <property type="entry name" value="AMINOMETHYLTRANSFERASE"/>
    <property type="match status" value="1"/>
</dbReference>
<dbReference type="Gene3D" id="4.10.1250.10">
    <property type="entry name" value="Aminomethyltransferase fragment"/>
    <property type="match status" value="1"/>
</dbReference>
<evidence type="ECO:0000256" key="5">
    <source>
        <dbReference type="ARBA" id="ARBA00031395"/>
    </source>
</evidence>
<dbReference type="SUPFAM" id="SSF101790">
    <property type="entry name" value="Aminomethyltransferase beta-barrel domain"/>
    <property type="match status" value="1"/>
</dbReference>
<dbReference type="InterPro" id="IPR028896">
    <property type="entry name" value="GcvT/YgfZ/DmdA"/>
</dbReference>
<evidence type="ECO:0000256" key="7">
    <source>
        <dbReference type="PIRSR" id="PIRSR006487-1"/>
    </source>
</evidence>
<dbReference type="GO" id="GO:0008168">
    <property type="term" value="F:methyltransferase activity"/>
    <property type="evidence" value="ECO:0007669"/>
    <property type="project" value="UniProtKB-KW"/>
</dbReference>
<keyword evidence="4 10" id="KW-0808">Transferase</keyword>
<dbReference type="GO" id="GO:0004047">
    <property type="term" value="F:aminomethyltransferase activity"/>
    <property type="evidence" value="ECO:0007669"/>
    <property type="project" value="UniProtKB-EC"/>
</dbReference>
<dbReference type="EC" id="2.1.2.10" evidence="2"/>
<dbReference type="PANTHER" id="PTHR43757:SF2">
    <property type="entry name" value="AMINOMETHYLTRANSFERASE, MITOCHONDRIAL"/>
    <property type="match status" value="1"/>
</dbReference>
<name>A0A1I3CRW5_9RHOB</name>
<dbReference type="InterPro" id="IPR027266">
    <property type="entry name" value="TrmE/GcvT-like"/>
</dbReference>
<organism evidence="10 11">
    <name type="scientific">Albimonas pacifica</name>
    <dbReference type="NCBI Taxonomy" id="1114924"/>
    <lineage>
        <taxon>Bacteria</taxon>
        <taxon>Pseudomonadati</taxon>
        <taxon>Pseudomonadota</taxon>
        <taxon>Alphaproteobacteria</taxon>
        <taxon>Rhodobacterales</taxon>
        <taxon>Paracoccaceae</taxon>
        <taxon>Albimonas</taxon>
    </lineage>
</organism>
<proteinExistence type="inferred from homology"/>
<gene>
    <name evidence="10" type="ORF">SAMN05216258_102171</name>
</gene>
<dbReference type="PIRSF" id="PIRSF006487">
    <property type="entry name" value="GcvT"/>
    <property type="match status" value="1"/>
</dbReference>
<dbReference type="Proteomes" id="UP000199377">
    <property type="component" value="Unassembled WGS sequence"/>
</dbReference>
<accession>A0A1I3CRW5</accession>
<dbReference type="Pfam" id="PF08669">
    <property type="entry name" value="GCV_T_C"/>
    <property type="match status" value="1"/>
</dbReference>
<dbReference type="InterPro" id="IPR029043">
    <property type="entry name" value="GcvT/YgfZ_C"/>
</dbReference>
<evidence type="ECO:0000259" key="8">
    <source>
        <dbReference type="Pfam" id="PF01571"/>
    </source>
</evidence>
<dbReference type="GO" id="GO:0008483">
    <property type="term" value="F:transaminase activity"/>
    <property type="evidence" value="ECO:0007669"/>
    <property type="project" value="UniProtKB-KW"/>
</dbReference>
<protein>
    <recommendedName>
        <fullName evidence="2">aminomethyltransferase</fullName>
        <ecNumber evidence="2">2.1.2.10</ecNumber>
    </recommendedName>
    <alternativeName>
        <fullName evidence="5">Glycine cleavage system T protein</fullName>
    </alternativeName>
</protein>
<dbReference type="Gene3D" id="2.40.30.110">
    <property type="entry name" value="Aminomethyltransferase beta-barrel domains"/>
    <property type="match status" value="1"/>
</dbReference>
<sequence length="382" mass="40551">MPDDHAMDEAQRTPLFALHESLKARMAPFAGWALPIQYPSGILREHAAAREAAALFDVSHMGQAFLRPKSGKLKGAMLALETLAPVSVAGLAEGRQRYGLFTSPEGGILDDFMFANLGDALFIVVNAARREHDFGHLRAHLSDACELEELTDRALIALQGPKAEAAMMALGARVGEMRFMDVAETALAGVPCLVSRSGYTGEDGFEISLPADRAEGVAEALLEQPGVAPAGLGARDSLRLEAGLCLYGSDIDETTSPVEAGLPWAIQKIRRRGGAREGGFPGAERILEELESGPARLRVGLLPEGRAPMRAPTPVFASEDAAEPIGTVVSGAFGPTLGGPMAMAYVPTDHATPGTRLYGEVRGKRLPAQVASLPFVPHQYKR</sequence>
<evidence type="ECO:0000256" key="6">
    <source>
        <dbReference type="ARBA" id="ARBA00047665"/>
    </source>
</evidence>
<feature type="domain" description="Aminomethyltransferase C-terminal" evidence="9">
    <location>
        <begin position="298"/>
        <end position="376"/>
    </location>
</feature>
<reference evidence="10 11" key="1">
    <citation type="submission" date="2016-10" db="EMBL/GenBank/DDBJ databases">
        <authorList>
            <person name="de Groot N.N."/>
        </authorList>
    </citation>
    <scope>NUCLEOTIDE SEQUENCE [LARGE SCALE GENOMIC DNA]</scope>
    <source>
        <strain evidence="10 11">CGMCC 1.11030</strain>
    </source>
</reference>
<dbReference type="SUPFAM" id="SSF103025">
    <property type="entry name" value="Folate-binding domain"/>
    <property type="match status" value="1"/>
</dbReference>